<evidence type="ECO:0000256" key="1">
    <source>
        <dbReference type="ARBA" id="ARBA00023015"/>
    </source>
</evidence>
<dbReference type="CDD" id="cd07377">
    <property type="entry name" value="WHTH_GntR"/>
    <property type="match status" value="1"/>
</dbReference>
<evidence type="ECO:0000313" key="6">
    <source>
        <dbReference type="Proteomes" id="UP000664779"/>
    </source>
</evidence>
<dbReference type="Pfam" id="PF00392">
    <property type="entry name" value="GntR"/>
    <property type="match status" value="1"/>
</dbReference>
<reference evidence="5" key="1">
    <citation type="submission" date="2021-03" db="EMBL/GenBank/DDBJ databases">
        <title>Roseibium sp. CAU 1637 isolated from Incheon.</title>
        <authorList>
            <person name="Kim W."/>
        </authorList>
    </citation>
    <scope>NUCLEOTIDE SEQUENCE</scope>
    <source>
        <strain evidence="5">CAU 1637</strain>
    </source>
</reference>
<protein>
    <submittedName>
        <fullName evidence="5">GntR family transcriptional regulator</fullName>
    </submittedName>
</protein>
<evidence type="ECO:0000256" key="2">
    <source>
        <dbReference type="ARBA" id="ARBA00023125"/>
    </source>
</evidence>
<feature type="domain" description="HTH gntR-type" evidence="4">
    <location>
        <begin position="5"/>
        <end position="72"/>
    </location>
</feature>
<keyword evidence="1" id="KW-0805">Transcription regulation</keyword>
<dbReference type="InterPro" id="IPR036388">
    <property type="entry name" value="WH-like_DNA-bd_sf"/>
</dbReference>
<organism evidence="5 6">
    <name type="scientific">Roseibium limicola</name>
    <dbReference type="NCBI Taxonomy" id="2816037"/>
    <lineage>
        <taxon>Bacteria</taxon>
        <taxon>Pseudomonadati</taxon>
        <taxon>Pseudomonadota</taxon>
        <taxon>Alphaproteobacteria</taxon>
        <taxon>Hyphomicrobiales</taxon>
        <taxon>Stappiaceae</taxon>
        <taxon>Roseibium</taxon>
    </lineage>
</organism>
<keyword evidence="3" id="KW-0804">Transcription</keyword>
<dbReference type="Gene3D" id="1.20.120.530">
    <property type="entry name" value="GntR ligand-binding domain-like"/>
    <property type="match status" value="1"/>
</dbReference>
<dbReference type="InterPro" id="IPR036390">
    <property type="entry name" value="WH_DNA-bd_sf"/>
</dbReference>
<dbReference type="SUPFAM" id="SSF46785">
    <property type="entry name" value="Winged helix' DNA-binding domain"/>
    <property type="match status" value="1"/>
</dbReference>
<evidence type="ECO:0000259" key="4">
    <source>
        <dbReference type="PROSITE" id="PS50949"/>
    </source>
</evidence>
<dbReference type="PANTHER" id="PTHR43537:SF45">
    <property type="entry name" value="GNTR FAMILY REGULATORY PROTEIN"/>
    <property type="match status" value="1"/>
</dbReference>
<dbReference type="PROSITE" id="PS50949">
    <property type="entry name" value="HTH_GNTR"/>
    <property type="match status" value="1"/>
</dbReference>
<dbReference type="RefSeq" id="WP_206943153.1">
    <property type="nucleotide sequence ID" value="NZ_JAFLNF010000008.1"/>
</dbReference>
<comment type="caution">
    <text evidence="5">The sequence shown here is derived from an EMBL/GenBank/DDBJ whole genome shotgun (WGS) entry which is preliminary data.</text>
</comment>
<dbReference type="Proteomes" id="UP000664779">
    <property type="component" value="Unassembled WGS sequence"/>
</dbReference>
<dbReference type="InterPro" id="IPR008920">
    <property type="entry name" value="TF_FadR/GntR_C"/>
</dbReference>
<dbReference type="Pfam" id="PF07729">
    <property type="entry name" value="FCD"/>
    <property type="match status" value="1"/>
</dbReference>
<keyword evidence="2" id="KW-0238">DNA-binding</keyword>
<dbReference type="Gene3D" id="1.10.10.10">
    <property type="entry name" value="Winged helix-like DNA-binding domain superfamily/Winged helix DNA-binding domain"/>
    <property type="match status" value="1"/>
</dbReference>
<evidence type="ECO:0000313" key="5">
    <source>
        <dbReference type="EMBL" id="MBO0346862.1"/>
    </source>
</evidence>
<dbReference type="PANTHER" id="PTHR43537">
    <property type="entry name" value="TRANSCRIPTIONAL REGULATOR, GNTR FAMILY"/>
    <property type="match status" value="1"/>
</dbReference>
<keyword evidence="6" id="KW-1185">Reference proteome</keyword>
<proteinExistence type="predicted"/>
<dbReference type="SUPFAM" id="SSF48008">
    <property type="entry name" value="GntR ligand-binding domain-like"/>
    <property type="match status" value="1"/>
</dbReference>
<dbReference type="SMART" id="SM00345">
    <property type="entry name" value="HTH_GNTR"/>
    <property type="match status" value="1"/>
</dbReference>
<dbReference type="InterPro" id="IPR000524">
    <property type="entry name" value="Tscrpt_reg_HTH_GntR"/>
</dbReference>
<sequence length="218" mass="24494">MNEEYSLAEVAYKRLEEDIVTLKLQPGEALTETRLSQTLNMGRTPIREAVQRLSWEGLVSIRPRLGMVISELNPGDYTRVMDARHPLEVLLATSAARLASRTERDRLHDCTSAMRDAAAAKDMLAFMRMDKTFDEIIGRASCNPFAAKAVAPLQTLSRRFWFRYMGESDLTAAAACHLDLMQAIGKGDEQATRAMAEELMRYMRRQAVSLIAEVSFSS</sequence>
<dbReference type="AlphaFoldDB" id="A0A939ERP2"/>
<dbReference type="SMART" id="SM00895">
    <property type="entry name" value="FCD"/>
    <property type="match status" value="1"/>
</dbReference>
<dbReference type="InterPro" id="IPR011711">
    <property type="entry name" value="GntR_C"/>
</dbReference>
<accession>A0A939ERP2</accession>
<name>A0A939ERP2_9HYPH</name>
<dbReference type="GO" id="GO:0003677">
    <property type="term" value="F:DNA binding"/>
    <property type="evidence" value="ECO:0007669"/>
    <property type="project" value="UniProtKB-KW"/>
</dbReference>
<evidence type="ECO:0000256" key="3">
    <source>
        <dbReference type="ARBA" id="ARBA00023163"/>
    </source>
</evidence>
<dbReference type="EMBL" id="JAFLNF010000008">
    <property type="protein sequence ID" value="MBO0346862.1"/>
    <property type="molecule type" value="Genomic_DNA"/>
</dbReference>
<dbReference type="GO" id="GO:0003700">
    <property type="term" value="F:DNA-binding transcription factor activity"/>
    <property type="evidence" value="ECO:0007669"/>
    <property type="project" value="InterPro"/>
</dbReference>
<gene>
    <name evidence="5" type="ORF">J0X15_16665</name>
</gene>